<keyword evidence="6" id="KW-1185">Reference proteome</keyword>
<dbReference type="PANTHER" id="PTHR22683">
    <property type="entry name" value="SPORULATION PROTEIN RELATED"/>
    <property type="match status" value="1"/>
</dbReference>
<keyword evidence="2 3" id="KW-0067">ATP-binding</keyword>
<dbReference type="InterPro" id="IPR002543">
    <property type="entry name" value="FtsK_dom"/>
</dbReference>
<evidence type="ECO:0000256" key="3">
    <source>
        <dbReference type="PROSITE-ProRule" id="PRU00289"/>
    </source>
</evidence>
<evidence type="ECO:0000259" key="4">
    <source>
        <dbReference type="PROSITE" id="PS50901"/>
    </source>
</evidence>
<protein>
    <recommendedName>
        <fullName evidence="4">FtsK domain-containing protein</fullName>
    </recommendedName>
</protein>
<proteinExistence type="predicted"/>
<dbReference type="PROSITE" id="PS50901">
    <property type="entry name" value="FTSK"/>
    <property type="match status" value="1"/>
</dbReference>
<dbReference type="Gene3D" id="3.40.50.300">
    <property type="entry name" value="P-loop containing nucleotide triphosphate hydrolases"/>
    <property type="match status" value="1"/>
</dbReference>
<dbReference type="EMBL" id="BAAAQK010000019">
    <property type="protein sequence ID" value="GAA1865307.1"/>
    <property type="molecule type" value="Genomic_DNA"/>
</dbReference>
<evidence type="ECO:0000256" key="1">
    <source>
        <dbReference type="ARBA" id="ARBA00022741"/>
    </source>
</evidence>
<gene>
    <name evidence="5" type="ORF">GCM10009836_52070</name>
</gene>
<dbReference type="Pfam" id="PF01580">
    <property type="entry name" value="FtsK_SpoIIIE"/>
    <property type="match status" value="1"/>
</dbReference>
<dbReference type="Proteomes" id="UP001500449">
    <property type="component" value="Unassembled WGS sequence"/>
</dbReference>
<feature type="binding site" evidence="3">
    <location>
        <begin position="150"/>
        <end position="157"/>
    </location>
    <ligand>
        <name>ATP</name>
        <dbReference type="ChEBI" id="CHEBI:30616"/>
    </ligand>
</feature>
<dbReference type="InterPro" id="IPR027417">
    <property type="entry name" value="P-loop_NTPase"/>
</dbReference>
<feature type="domain" description="FtsK" evidence="4">
    <location>
        <begin position="132"/>
        <end position="317"/>
    </location>
</feature>
<comment type="caution">
    <text evidence="5">The sequence shown here is derived from an EMBL/GenBank/DDBJ whole genome shotgun (WGS) entry which is preliminary data.</text>
</comment>
<keyword evidence="1 3" id="KW-0547">Nucleotide-binding</keyword>
<dbReference type="InterPro" id="IPR050206">
    <property type="entry name" value="FtsK/SpoIIIE/SftA"/>
</dbReference>
<accession>A0ABN2NFC4</accession>
<evidence type="ECO:0000313" key="6">
    <source>
        <dbReference type="Proteomes" id="UP001500449"/>
    </source>
</evidence>
<name>A0ABN2NFC4_9PSEU</name>
<sequence>MKWLRREPTAVDLDSAEAQALRDAWDRACRGAGLVRKVDTVSGGTEIVPALALVDLAERALHVRLEPGMTVGDVRGLAPRIAPYLGAWGLRVEPIGNGASVVVTLLQADPLGTGPLPCPDAGPVLIGVDESGSRLIVDDPSSIGHAVIVGQSGSGKSGFLYALLSAYARYKRAGYPIRVDGIDPSGILLRPFPGSVLGFADPGAVEEYLTRAVAEMDDRISRIPANADELPQGYDYPLRVVTVEEYPAVLRYLDAIDPKMGKRIRALVARLLSESRKAGMRVILVAQRADASLIGGFERAQCSFRLSYRSDPDAVKMLHDADPSVIAEHSRALPGIGLLSVPGRSLIRVRTPWLAGEYAEYVRRVNK</sequence>
<reference evidence="5 6" key="1">
    <citation type="journal article" date="2019" name="Int. J. Syst. Evol. Microbiol.">
        <title>The Global Catalogue of Microorganisms (GCM) 10K type strain sequencing project: providing services to taxonomists for standard genome sequencing and annotation.</title>
        <authorList>
            <consortium name="The Broad Institute Genomics Platform"/>
            <consortium name="The Broad Institute Genome Sequencing Center for Infectious Disease"/>
            <person name="Wu L."/>
            <person name="Ma J."/>
        </authorList>
    </citation>
    <scope>NUCLEOTIDE SEQUENCE [LARGE SCALE GENOMIC DNA]</scope>
    <source>
        <strain evidence="5 6">JCM 16009</strain>
    </source>
</reference>
<dbReference type="SUPFAM" id="SSF52540">
    <property type="entry name" value="P-loop containing nucleoside triphosphate hydrolases"/>
    <property type="match status" value="1"/>
</dbReference>
<evidence type="ECO:0000256" key="2">
    <source>
        <dbReference type="ARBA" id="ARBA00022840"/>
    </source>
</evidence>
<dbReference type="PANTHER" id="PTHR22683:SF41">
    <property type="entry name" value="DNA TRANSLOCASE FTSK"/>
    <property type="match status" value="1"/>
</dbReference>
<evidence type="ECO:0000313" key="5">
    <source>
        <dbReference type="EMBL" id="GAA1865307.1"/>
    </source>
</evidence>
<organism evidence="5 6">
    <name type="scientific">Pseudonocardia ailaonensis</name>
    <dbReference type="NCBI Taxonomy" id="367279"/>
    <lineage>
        <taxon>Bacteria</taxon>
        <taxon>Bacillati</taxon>
        <taxon>Actinomycetota</taxon>
        <taxon>Actinomycetes</taxon>
        <taxon>Pseudonocardiales</taxon>
        <taxon>Pseudonocardiaceae</taxon>
        <taxon>Pseudonocardia</taxon>
    </lineage>
</organism>